<sequence>MTILETSPEAVGLRERKKQQTRSTIHETAFRLIDEQGLDATTVDQICHEADVSSRTFFNYFPSKAAAALRFQGASIDPDVEEAFLSARGSLVLALCDVIGGSAERGPNVTRVKQLLAHRPELLTTATQMMVEAREMFIDLAVQRAKDREQAELAVGLVLAAFNMTLRDGSNSDAPIAEQLKATVHRLLAVGDAELT</sequence>
<evidence type="ECO:0000256" key="4">
    <source>
        <dbReference type="PROSITE-ProRule" id="PRU00335"/>
    </source>
</evidence>
<evidence type="ECO:0000313" key="7">
    <source>
        <dbReference type="EMBL" id="NEN05381.1"/>
    </source>
</evidence>
<evidence type="ECO:0000256" key="1">
    <source>
        <dbReference type="ARBA" id="ARBA00023015"/>
    </source>
</evidence>
<dbReference type="InterPro" id="IPR050109">
    <property type="entry name" value="HTH-type_TetR-like_transc_reg"/>
</dbReference>
<accession>A0A6L9XVB7</accession>
<evidence type="ECO:0000259" key="6">
    <source>
        <dbReference type="PROSITE" id="PS50977"/>
    </source>
</evidence>
<keyword evidence="8" id="KW-1185">Reference proteome</keyword>
<dbReference type="GO" id="GO:0000976">
    <property type="term" value="F:transcription cis-regulatory region binding"/>
    <property type="evidence" value="ECO:0007669"/>
    <property type="project" value="TreeGrafter"/>
</dbReference>
<reference evidence="7 8" key="1">
    <citation type="journal article" date="2014" name="J. Microbiol.">
        <title>Diaminobutyricibacter tongyongensis gen. nov., sp. nov. and Homoserinibacter gongjuensis gen. nov., sp. nov. belong to the family Microbacteriaceae.</title>
        <authorList>
            <person name="Kim S.J."/>
            <person name="Ahn J.H."/>
            <person name="Weon H.Y."/>
            <person name="Hamada M."/>
            <person name="Suzuki K."/>
            <person name="Kwon S.W."/>
        </authorList>
    </citation>
    <scope>NUCLEOTIDE SEQUENCE [LARGE SCALE GENOMIC DNA]</scope>
    <source>
        <strain evidence="7 8">NBRC 108724</strain>
    </source>
</reference>
<dbReference type="InterPro" id="IPR009057">
    <property type="entry name" value="Homeodomain-like_sf"/>
</dbReference>
<gene>
    <name evidence="7" type="ORF">G3T36_05800</name>
</gene>
<dbReference type="PROSITE" id="PS50977">
    <property type="entry name" value="HTH_TETR_2"/>
    <property type="match status" value="1"/>
</dbReference>
<dbReference type="SUPFAM" id="SSF46689">
    <property type="entry name" value="Homeodomain-like"/>
    <property type="match status" value="1"/>
</dbReference>
<dbReference type="AlphaFoldDB" id="A0A6L9XVB7"/>
<dbReference type="InterPro" id="IPR001647">
    <property type="entry name" value="HTH_TetR"/>
</dbReference>
<keyword evidence="3" id="KW-0804">Transcription</keyword>
<feature type="DNA-binding region" description="H-T-H motif" evidence="4">
    <location>
        <begin position="42"/>
        <end position="61"/>
    </location>
</feature>
<protein>
    <submittedName>
        <fullName evidence="7">TetR family transcriptional regulator</fullName>
    </submittedName>
</protein>
<dbReference type="Gene3D" id="1.10.357.10">
    <property type="entry name" value="Tetracycline Repressor, domain 2"/>
    <property type="match status" value="1"/>
</dbReference>
<evidence type="ECO:0000256" key="3">
    <source>
        <dbReference type="ARBA" id="ARBA00023163"/>
    </source>
</evidence>
<evidence type="ECO:0000256" key="5">
    <source>
        <dbReference type="SAM" id="MobiDB-lite"/>
    </source>
</evidence>
<dbReference type="PANTHER" id="PTHR30055">
    <property type="entry name" value="HTH-TYPE TRANSCRIPTIONAL REGULATOR RUTR"/>
    <property type="match status" value="1"/>
</dbReference>
<proteinExistence type="predicted"/>
<organism evidence="7 8">
    <name type="scientific">Leifsonia tongyongensis</name>
    <dbReference type="NCBI Taxonomy" id="1268043"/>
    <lineage>
        <taxon>Bacteria</taxon>
        <taxon>Bacillati</taxon>
        <taxon>Actinomycetota</taxon>
        <taxon>Actinomycetes</taxon>
        <taxon>Micrococcales</taxon>
        <taxon>Microbacteriaceae</taxon>
        <taxon>Leifsonia</taxon>
    </lineage>
</organism>
<dbReference type="PANTHER" id="PTHR30055:SF238">
    <property type="entry name" value="MYCOFACTOCIN BIOSYNTHESIS TRANSCRIPTIONAL REGULATOR MFTR-RELATED"/>
    <property type="match status" value="1"/>
</dbReference>
<keyword evidence="1" id="KW-0805">Transcription regulation</keyword>
<dbReference type="Proteomes" id="UP000474967">
    <property type="component" value="Unassembled WGS sequence"/>
</dbReference>
<dbReference type="EMBL" id="JAAGWY010000001">
    <property type="protein sequence ID" value="NEN05381.1"/>
    <property type="molecule type" value="Genomic_DNA"/>
</dbReference>
<dbReference type="GO" id="GO:0003700">
    <property type="term" value="F:DNA-binding transcription factor activity"/>
    <property type="evidence" value="ECO:0007669"/>
    <property type="project" value="TreeGrafter"/>
</dbReference>
<evidence type="ECO:0000313" key="8">
    <source>
        <dbReference type="Proteomes" id="UP000474967"/>
    </source>
</evidence>
<evidence type="ECO:0000256" key="2">
    <source>
        <dbReference type="ARBA" id="ARBA00023125"/>
    </source>
</evidence>
<comment type="caution">
    <text evidence="7">The sequence shown here is derived from an EMBL/GenBank/DDBJ whole genome shotgun (WGS) entry which is preliminary data.</text>
</comment>
<feature type="domain" description="HTH tetR-type" evidence="6">
    <location>
        <begin position="19"/>
        <end position="79"/>
    </location>
</feature>
<feature type="region of interest" description="Disordered" evidence="5">
    <location>
        <begin position="1"/>
        <end position="22"/>
    </location>
</feature>
<dbReference type="RefSeq" id="WP_163288604.1">
    <property type="nucleotide sequence ID" value="NZ_JAAGWY010000001.1"/>
</dbReference>
<dbReference type="Pfam" id="PF00440">
    <property type="entry name" value="TetR_N"/>
    <property type="match status" value="1"/>
</dbReference>
<keyword evidence="2 4" id="KW-0238">DNA-binding</keyword>
<name>A0A6L9XVB7_9MICO</name>
<dbReference type="Gene3D" id="1.10.10.60">
    <property type="entry name" value="Homeodomain-like"/>
    <property type="match status" value="1"/>
</dbReference>